<evidence type="ECO:0000256" key="1">
    <source>
        <dbReference type="SAM" id="MobiDB-lite"/>
    </source>
</evidence>
<feature type="compositionally biased region" description="Basic and acidic residues" evidence="1">
    <location>
        <begin position="68"/>
        <end position="82"/>
    </location>
</feature>
<evidence type="ECO:0000313" key="2">
    <source>
        <dbReference type="EMBL" id="CAA9296886.1"/>
    </source>
</evidence>
<feature type="compositionally biased region" description="Pro residues" evidence="1">
    <location>
        <begin position="1"/>
        <end position="11"/>
    </location>
</feature>
<gene>
    <name evidence="2" type="ORF">AVDCRST_MAG89-191</name>
</gene>
<sequence length="236" mass="25190">CGLSPHAPPDFRPVAAFDHDGAGSHAGAHRRADAGFQPYTHGLGVRKQHPQRDACRLDCAPGGPCDRNRCLRQRDRRPDTRQPHALPYSPLADRASEAAGDVHGGGTLHGGKRVRDGLCSLSRRHQGDAGGNCVRPGCCRAVRGRVRVAGPGNHPGHRHRAALHRPLGGVLFPVRGGRAPAQHPPPCDRADARAGRAPVRPSRAPEPGGGDRHLRFRARRVRSALHSTASPDGRTV</sequence>
<accession>A0A6J4K6L2</accession>
<feature type="non-terminal residue" evidence="2">
    <location>
        <position position="1"/>
    </location>
</feature>
<name>A0A6J4K6L2_9BACT</name>
<feature type="compositionally biased region" description="Basic residues" evidence="1">
    <location>
        <begin position="214"/>
        <end position="223"/>
    </location>
</feature>
<feature type="region of interest" description="Disordered" evidence="1">
    <location>
        <begin position="1"/>
        <end position="29"/>
    </location>
</feature>
<proteinExistence type="predicted"/>
<dbReference type="EMBL" id="CADCTV010000042">
    <property type="protein sequence ID" value="CAA9296886.1"/>
    <property type="molecule type" value="Genomic_DNA"/>
</dbReference>
<organism evidence="2">
    <name type="scientific">uncultured Gemmatimonadota bacterium</name>
    <dbReference type="NCBI Taxonomy" id="203437"/>
    <lineage>
        <taxon>Bacteria</taxon>
        <taxon>Pseudomonadati</taxon>
        <taxon>Gemmatimonadota</taxon>
        <taxon>environmental samples</taxon>
    </lineage>
</organism>
<reference evidence="2" key="1">
    <citation type="submission" date="2020-02" db="EMBL/GenBank/DDBJ databases">
        <authorList>
            <person name="Meier V. D."/>
        </authorList>
    </citation>
    <scope>NUCLEOTIDE SEQUENCE</scope>
    <source>
        <strain evidence="2">AVDCRST_MAG89</strain>
    </source>
</reference>
<feature type="region of interest" description="Disordered" evidence="1">
    <location>
        <begin position="177"/>
        <end position="236"/>
    </location>
</feature>
<dbReference type="AlphaFoldDB" id="A0A6J4K6L2"/>
<feature type="region of interest" description="Disordered" evidence="1">
    <location>
        <begin position="68"/>
        <end position="111"/>
    </location>
</feature>
<protein>
    <submittedName>
        <fullName evidence="2">Uncharacterized protein</fullName>
    </submittedName>
</protein>
<feature type="non-terminal residue" evidence="2">
    <location>
        <position position="236"/>
    </location>
</feature>